<comment type="caution">
    <text evidence="2">The sequence shown here is derived from an EMBL/GenBank/DDBJ whole genome shotgun (WGS) entry which is preliminary data.</text>
</comment>
<keyword evidence="3" id="KW-1185">Reference proteome</keyword>
<dbReference type="SUPFAM" id="SSF53756">
    <property type="entry name" value="UDP-Glycosyltransferase/glycogen phosphorylase"/>
    <property type="match status" value="1"/>
</dbReference>
<evidence type="ECO:0000313" key="2">
    <source>
        <dbReference type="EMBL" id="MFD1950852.1"/>
    </source>
</evidence>
<dbReference type="InterPro" id="IPR050426">
    <property type="entry name" value="Glycosyltransferase_28"/>
</dbReference>
<dbReference type="Proteomes" id="UP001597400">
    <property type="component" value="Unassembled WGS sequence"/>
</dbReference>
<evidence type="ECO:0000259" key="1">
    <source>
        <dbReference type="Pfam" id="PF06722"/>
    </source>
</evidence>
<dbReference type="PANTHER" id="PTHR48050">
    <property type="entry name" value="STEROL 3-BETA-GLUCOSYLTRANSFERASE"/>
    <property type="match status" value="1"/>
</dbReference>
<dbReference type="RefSeq" id="WP_380929160.1">
    <property type="nucleotide sequence ID" value="NZ_JBHUGS010000002.1"/>
</dbReference>
<dbReference type="InterPro" id="IPR010610">
    <property type="entry name" value="EryCIII-like_C"/>
</dbReference>
<dbReference type="Pfam" id="PF06722">
    <property type="entry name" value="EryCIII-like_C"/>
    <property type="match status" value="1"/>
</dbReference>
<dbReference type="Gene3D" id="3.40.50.2000">
    <property type="entry name" value="Glycogen Phosphorylase B"/>
    <property type="match status" value="2"/>
</dbReference>
<gene>
    <name evidence="2" type="ORF">ACFSGX_08745</name>
</gene>
<accession>A0ABW4TVW1</accession>
<protein>
    <submittedName>
        <fullName evidence="2">Glycosyltransferase</fullName>
    </submittedName>
</protein>
<sequence>MGRILLVTVGSLGDLHPFIAIGRALVAQGRQVLLAVPEDGVAKVRAAGLDAEPILLSYASICARLGLSEEAVAARILADPNFVIDEVLMPDLRSSTARLDRLAADADVIAGSIFAFCAEIVAEKRRLPLAAVVLQPMSLFSAWQPPVTPRFGMMRKSPRSRVGRSWNRACLAMVRTVLRRRYGTRIDAVRAEHGLGASTGVPMLDHGAAVRAVLCCWSDTLGKLPPDAPDSAALVGFPFFDSESGGDDALPPELDAFLHDGDRPLVFTLGSVAVGAAGGFYEQAAAVSRTLGRRALLLTGQEGPPRRDDACLWMGYAPHSAVFPHAAAVIHHGGIGTTGQAVRAGRPQLVVPHFGDQYDNAVRVETAGLGLSLTRAQFATPRALAAISRLLSDGDIGRAAELAARSIAGDDGAAEAARRIAALR</sequence>
<dbReference type="EMBL" id="JBHUGS010000002">
    <property type="protein sequence ID" value="MFD1950852.1"/>
    <property type="molecule type" value="Genomic_DNA"/>
</dbReference>
<name>A0ABW4TVW1_9SPHN</name>
<feature type="domain" description="Erythromycin biosynthesis protein CIII-like C-terminal" evidence="1">
    <location>
        <begin position="315"/>
        <end position="422"/>
    </location>
</feature>
<evidence type="ECO:0000313" key="3">
    <source>
        <dbReference type="Proteomes" id="UP001597400"/>
    </source>
</evidence>
<dbReference type="InterPro" id="IPR002213">
    <property type="entry name" value="UDP_glucos_trans"/>
</dbReference>
<dbReference type="CDD" id="cd03784">
    <property type="entry name" value="GT1_Gtf-like"/>
    <property type="match status" value="1"/>
</dbReference>
<dbReference type="PANTHER" id="PTHR48050:SF13">
    <property type="entry name" value="STEROL 3-BETA-GLUCOSYLTRANSFERASE UGT80A2"/>
    <property type="match status" value="1"/>
</dbReference>
<proteinExistence type="predicted"/>
<reference evidence="3" key="1">
    <citation type="journal article" date="2019" name="Int. J. Syst. Evol. Microbiol.">
        <title>The Global Catalogue of Microorganisms (GCM) 10K type strain sequencing project: providing services to taxonomists for standard genome sequencing and annotation.</title>
        <authorList>
            <consortium name="The Broad Institute Genomics Platform"/>
            <consortium name="The Broad Institute Genome Sequencing Center for Infectious Disease"/>
            <person name="Wu L."/>
            <person name="Ma J."/>
        </authorList>
    </citation>
    <scope>NUCLEOTIDE SEQUENCE [LARGE SCALE GENOMIC DNA]</scope>
    <source>
        <strain evidence="3">CGMCC 1.12702</strain>
    </source>
</reference>
<organism evidence="2 3">
    <name type="scientific">Sphingomonas arantia</name>
    <dbReference type="NCBI Taxonomy" id="1460676"/>
    <lineage>
        <taxon>Bacteria</taxon>
        <taxon>Pseudomonadati</taxon>
        <taxon>Pseudomonadota</taxon>
        <taxon>Alphaproteobacteria</taxon>
        <taxon>Sphingomonadales</taxon>
        <taxon>Sphingomonadaceae</taxon>
        <taxon>Sphingomonas</taxon>
    </lineage>
</organism>